<dbReference type="EMBL" id="RBIE01000006">
    <property type="protein sequence ID" value="RKQ59879.1"/>
    <property type="molecule type" value="Genomic_DNA"/>
</dbReference>
<keyword evidence="2" id="KW-1185">Reference proteome</keyword>
<dbReference type="AlphaFoldDB" id="A0A420W5D6"/>
<dbReference type="OrthoDB" id="6713516at2"/>
<organism evidence="1 2">
    <name type="scientific">Thermovibrio guaymasensis</name>
    <dbReference type="NCBI Taxonomy" id="240167"/>
    <lineage>
        <taxon>Bacteria</taxon>
        <taxon>Pseudomonadati</taxon>
        <taxon>Aquificota</taxon>
        <taxon>Aquificia</taxon>
        <taxon>Desulfurobacteriales</taxon>
        <taxon>Desulfurobacteriaceae</taxon>
        <taxon>Thermovibrio</taxon>
    </lineage>
</organism>
<proteinExistence type="predicted"/>
<evidence type="ECO:0000313" key="1">
    <source>
        <dbReference type="EMBL" id="RKQ59879.1"/>
    </source>
</evidence>
<dbReference type="RefSeq" id="WP_121171930.1">
    <property type="nucleotide sequence ID" value="NZ_RBIE01000006.1"/>
</dbReference>
<gene>
    <name evidence="1" type="ORF">C7457_1664</name>
</gene>
<name>A0A420W5D6_9BACT</name>
<accession>A0A420W5D6</accession>
<reference evidence="1 2" key="1">
    <citation type="submission" date="2018-10" db="EMBL/GenBank/DDBJ databases">
        <title>Genomic Encyclopedia of Type Strains, Phase IV (KMG-IV): sequencing the most valuable type-strain genomes for metagenomic binning, comparative biology and taxonomic classification.</title>
        <authorList>
            <person name="Goeker M."/>
        </authorList>
    </citation>
    <scope>NUCLEOTIDE SEQUENCE [LARGE SCALE GENOMIC DNA]</scope>
    <source>
        <strain evidence="1 2">DSM 15521</strain>
    </source>
</reference>
<comment type="caution">
    <text evidence="1">The sequence shown here is derived from an EMBL/GenBank/DDBJ whole genome shotgun (WGS) entry which is preliminary data.</text>
</comment>
<protein>
    <submittedName>
        <fullName evidence="1">Uncharacterized protein</fullName>
    </submittedName>
</protein>
<sequence length="137" mass="15995">MKPEQFIREFGVEKAREVVEGHSKAYMPELFKYWSEELNDYVLAPRYASFLVEDLKRLVDSVELVNNCGGLAIANKITFQKRLRNEKATHFIQHPENQKLIQLLGRNQRKPKEAIKFDLFEQAIRDHESIYGGGDDL</sequence>
<dbReference type="Proteomes" id="UP000280881">
    <property type="component" value="Unassembled WGS sequence"/>
</dbReference>
<evidence type="ECO:0000313" key="2">
    <source>
        <dbReference type="Proteomes" id="UP000280881"/>
    </source>
</evidence>